<sequence length="404" mass="45167">MEPPQVDPSRTLVHEPRADEPSPHETQVPEAPPHETLDQAMSQPNRLGDWAELSGHADGDEGGYSSDSYSESELVEGGNVYQHGGTKLPPTPATPDQRWLITPDGEKFWKHGRGLRRPNTVLGVICRQSLPGWVTLPGEGQVPELGITWEHYLAAPAPPGERIGSVECHMVADVVIHTFWTFYRCAEGQEEAATQVNEAECRRLLQNWQNGARTQATRDYFASIGIRMSKARCRTKYLSKDNYMKVPPRWCADRLDCWEALVDEWCSPQWLSTHNNTKDRRGKMSGVPHHQGSVNLYQYGDNLAQHNKTDVPELFDLYAMAHSAPYKKAKAFSESDLDDPNNFTNRATHNKLVRYRDEGKARIGPDFNPSQPIDPELVMISGGGRCHGLLAIGDGLIHCTSTLP</sequence>
<name>A0A8R7TES7_TRIUA</name>
<dbReference type="EnsemblPlants" id="TuG1812G0200001810.01.T01">
    <property type="protein sequence ID" value="TuG1812G0200001810.01.T01"/>
    <property type="gene ID" value="TuG1812G0200001810.01"/>
</dbReference>
<feature type="compositionally biased region" description="Basic and acidic residues" evidence="1">
    <location>
        <begin position="12"/>
        <end position="23"/>
    </location>
</feature>
<dbReference type="Gramene" id="TuG1812G0200001810.01.T02">
    <property type="protein sequence ID" value="TuG1812G0200001810.01.T02"/>
    <property type="gene ID" value="TuG1812G0200001810.01"/>
</dbReference>
<dbReference type="PANTHER" id="PTHR33157">
    <property type="entry name" value="AUTONOMOUS TRANSPOSABLE ELEMENT EN-1 MOSAIC PROTEIN-RELATED"/>
    <property type="match status" value="1"/>
</dbReference>
<dbReference type="Gramene" id="TuG1812G0200001811.01.T01">
    <property type="protein sequence ID" value="TuG1812G0200001811.01.T01"/>
    <property type="gene ID" value="TuG1812G0200001811.01"/>
</dbReference>
<dbReference type="InterPro" id="IPR039266">
    <property type="entry name" value="EN-1/SPM"/>
</dbReference>
<reference evidence="3" key="1">
    <citation type="journal article" date="2013" name="Nature">
        <title>Draft genome of the wheat A-genome progenitor Triticum urartu.</title>
        <authorList>
            <person name="Ling H.Q."/>
            <person name="Zhao S."/>
            <person name="Liu D."/>
            <person name="Wang J."/>
            <person name="Sun H."/>
            <person name="Zhang C."/>
            <person name="Fan H."/>
            <person name="Li D."/>
            <person name="Dong L."/>
            <person name="Tao Y."/>
            <person name="Gao C."/>
            <person name="Wu H."/>
            <person name="Li Y."/>
            <person name="Cui Y."/>
            <person name="Guo X."/>
            <person name="Zheng S."/>
            <person name="Wang B."/>
            <person name="Yu K."/>
            <person name="Liang Q."/>
            <person name="Yang W."/>
            <person name="Lou X."/>
            <person name="Chen J."/>
            <person name="Feng M."/>
            <person name="Jian J."/>
            <person name="Zhang X."/>
            <person name="Luo G."/>
            <person name="Jiang Y."/>
            <person name="Liu J."/>
            <person name="Wang Z."/>
            <person name="Sha Y."/>
            <person name="Zhang B."/>
            <person name="Wu H."/>
            <person name="Tang D."/>
            <person name="Shen Q."/>
            <person name="Xue P."/>
            <person name="Zou S."/>
            <person name="Wang X."/>
            <person name="Liu X."/>
            <person name="Wang F."/>
            <person name="Yang Y."/>
            <person name="An X."/>
            <person name="Dong Z."/>
            <person name="Zhang K."/>
            <person name="Zhang X."/>
            <person name="Luo M.C."/>
            <person name="Dvorak J."/>
            <person name="Tong Y."/>
            <person name="Wang J."/>
            <person name="Yang H."/>
            <person name="Li Z."/>
            <person name="Wang D."/>
            <person name="Zhang A."/>
            <person name="Wang J."/>
        </authorList>
    </citation>
    <scope>NUCLEOTIDE SEQUENCE</scope>
    <source>
        <strain evidence="3">cv. G1812</strain>
    </source>
</reference>
<proteinExistence type="predicted"/>
<dbReference type="EnsemblPlants" id="TuG1812G0200001811.01.T01">
    <property type="protein sequence ID" value="TuG1812G0200001811.01.T01"/>
    <property type="gene ID" value="TuG1812G0200001811.01"/>
</dbReference>
<organism evidence="2 3">
    <name type="scientific">Triticum urartu</name>
    <name type="common">Red wild einkorn</name>
    <name type="synonym">Crithodium urartu</name>
    <dbReference type="NCBI Taxonomy" id="4572"/>
    <lineage>
        <taxon>Eukaryota</taxon>
        <taxon>Viridiplantae</taxon>
        <taxon>Streptophyta</taxon>
        <taxon>Embryophyta</taxon>
        <taxon>Tracheophyta</taxon>
        <taxon>Spermatophyta</taxon>
        <taxon>Magnoliopsida</taxon>
        <taxon>Liliopsida</taxon>
        <taxon>Poales</taxon>
        <taxon>Poaceae</taxon>
        <taxon>BOP clade</taxon>
        <taxon>Pooideae</taxon>
        <taxon>Triticodae</taxon>
        <taxon>Triticeae</taxon>
        <taxon>Triticinae</taxon>
        <taxon>Triticum</taxon>
    </lineage>
</organism>
<evidence type="ECO:0000313" key="2">
    <source>
        <dbReference type="EnsemblPlants" id="TuG1812G0200001810.01.T01"/>
    </source>
</evidence>
<evidence type="ECO:0000256" key="1">
    <source>
        <dbReference type="SAM" id="MobiDB-lite"/>
    </source>
</evidence>
<dbReference type="AlphaFoldDB" id="A0A8R7TES7"/>
<dbReference type="EnsemblPlants" id="TuG1812G0200001810.01.T02">
    <property type="protein sequence ID" value="TuG1812G0200001810.01.T02"/>
    <property type="gene ID" value="TuG1812G0200001810.01"/>
</dbReference>
<evidence type="ECO:0000313" key="3">
    <source>
        <dbReference type="Proteomes" id="UP000015106"/>
    </source>
</evidence>
<reference evidence="2" key="2">
    <citation type="submission" date="2018-03" db="EMBL/GenBank/DDBJ databases">
        <title>The Triticum urartu genome reveals the dynamic nature of wheat genome evolution.</title>
        <authorList>
            <person name="Ling H."/>
            <person name="Ma B."/>
            <person name="Shi X."/>
            <person name="Liu H."/>
            <person name="Dong L."/>
            <person name="Sun H."/>
            <person name="Cao Y."/>
            <person name="Gao Q."/>
            <person name="Zheng S."/>
            <person name="Li Y."/>
            <person name="Yu Y."/>
            <person name="Du H."/>
            <person name="Qi M."/>
            <person name="Li Y."/>
            <person name="Yu H."/>
            <person name="Cui Y."/>
            <person name="Wang N."/>
            <person name="Chen C."/>
            <person name="Wu H."/>
            <person name="Zhao Y."/>
            <person name="Zhang J."/>
            <person name="Li Y."/>
            <person name="Zhou W."/>
            <person name="Zhang B."/>
            <person name="Hu W."/>
            <person name="Eijk M."/>
            <person name="Tang J."/>
            <person name="Witsenboer H."/>
            <person name="Zhao S."/>
            <person name="Li Z."/>
            <person name="Zhang A."/>
            <person name="Wang D."/>
            <person name="Liang C."/>
        </authorList>
    </citation>
    <scope>NUCLEOTIDE SEQUENCE [LARGE SCALE GENOMIC DNA]</scope>
    <source>
        <strain evidence="2">cv. G1812</strain>
    </source>
</reference>
<protein>
    <submittedName>
        <fullName evidence="2">Uncharacterized protein</fullName>
    </submittedName>
</protein>
<feature type="region of interest" description="Disordered" evidence="1">
    <location>
        <begin position="1"/>
        <end position="71"/>
    </location>
</feature>
<dbReference type="Gramene" id="TuG1812G0200001810.01.T01">
    <property type="protein sequence ID" value="TuG1812G0200001810.01.T01"/>
    <property type="gene ID" value="TuG1812G0200001810.01"/>
</dbReference>
<reference evidence="2" key="3">
    <citation type="submission" date="2022-06" db="UniProtKB">
        <authorList>
            <consortium name="EnsemblPlants"/>
        </authorList>
    </citation>
    <scope>IDENTIFICATION</scope>
</reference>
<dbReference type="GO" id="GO:0032196">
    <property type="term" value="P:transposition"/>
    <property type="evidence" value="ECO:0007669"/>
    <property type="project" value="InterPro"/>
</dbReference>
<dbReference type="Proteomes" id="UP000015106">
    <property type="component" value="Chromosome 2"/>
</dbReference>
<dbReference type="PANTHER" id="PTHR33157:SF12">
    <property type="entry name" value="TRANSPOSASE TNP1_EN_SPM-LIKE DOMAIN-CONTAINING PROTEIN"/>
    <property type="match status" value="1"/>
</dbReference>
<accession>A0A8R7TES7</accession>
<keyword evidence="3" id="KW-1185">Reference proteome</keyword>